<accession>A0A928VVL6</accession>
<dbReference type="GO" id="GO:0004540">
    <property type="term" value="F:RNA nuclease activity"/>
    <property type="evidence" value="ECO:0007669"/>
    <property type="project" value="InterPro"/>
</dbReference>
<dbReference type="PANTHER" id="PTHR35458:SF8">
    <property type="entry name" value="SLR0650 PROTEIN"/>
    <property type="match status" value="1"/>
</dbReference>
<feature type="domain" description="NYN" evidence="2">
    <location>
        <begin position="77"/>
        <end position="226"/>
    </location>
</feature>
<dbReference type="PANTHER" id="PTHR35458">
    <property type="entry name" value="SLR0755 PROTEIN"/>
    <property type="match status" value="1"/>
</dbReference>
<reference evidence="3" key="1">
    <citation type="submission" date="2020-10" db="EMBL/GenBank/DDBJ databases">
        <authorList>
            <person name="Castelo-Branco R."/>
            <person name="Eusebio N."/>
            <person name="Adriana R."/>
            <person name="Vieira A."/>
            <person name="Brugerolle De Fraissinette N."/>
            <person name="Rezende De Castro R."/>
            <person name="Schneider M.P."/>
            <person name="Vasconcelos V."/>
            <person name="Leao P.N."/>
        </authorList>
    </citation>
    <scope>NUCLEOTIDE SEQUENCE</scope>
    <source>
        <strain evidence="3">LEGE 11467</strain>
    </source>
</reference>
<proteinExistence type="predicted"/>
<evidence type="ECO:0000313" key="4">
    <source>
        <dbReference type="Proteomes" id="UP000621799"/>
    </source>
</evidence>
<comment type="caution">
    <text evidence="3">The sequence shown here is derived from an EMBL/GenBank/DDBJ whole genome shotgun (WGS) entry which is preliminary data.</text>
</comment>
<dbReference type="AlphaFoldDB" id="A0A928VVL6"/>
<dbReference type="InterPro" id="IPR047140">
    <property type="entry name" value="LabA"/>
</dbReference>
<keyword evidence="1" id="KW-0732">Signal</keyword>
<organism evidence="3 4">
    <name type="scientific">Zarconia navalis LEGE 11467</name>
    <dbReference type="NCBI Taxonomy" id="1828826"/>
    <lineage>
        <taxon>Bacteria</taxon>
        <taxon>Bacillati</taxon>
        <taxon>Cyanobacteriota</taxon>
        <taxon>Cyanophyceae</taxon>
        <taxon>Oscillatoriophycideae</taxon>
        <taxon>Oscillatoriales</taxon>
        <taxon>Oscillatoriales incertae sedis</taxon>
        <taxon>Zarconia</taxon>
        <taxon>Zarconia navalis</taxon>
    </lineage>
</organism>
<feature type="signal peptide" evidence="1">
    <location>
        <begin position="1"/>
        <end position="31"/>
    </location>
</feature>
<dbReference type="RefSeq" id="WP_264320356.1">
    <property type="nucleotide sequence ID" value="NZ_JADEXN010000055.1"/>
</dbReference>
<dbReference type="Gene3D" id="3.40.50.1010">
    <property type="entry name" value="5'-nuclease"/>
    <property type="match status" value="1"/>
</dbReference>
<evidence type="ECO:0000259" key="2">
    <source>
        <dbReference type="Pfam" id="PF01936"/>
    </source>
</evidence>
<name>A0A928VVL6_9CYAN</name>
<dbReference type="InterPro" id="IPR021139">
    <property type="entry name" value="NYN"/>
</dbReference>
<dbReference type="EMBL" id="JADEXN010000055">
    <property type="protein sequence ID" value="MBE9040098.1"/>
    <property type="molecule type" value="Genomic_DNA"/>
</dbReference>
<protein>
    <submittedName>
        <fullName evidence="3">NYN domain-containing protein</fullName>
    </submittedName>
</protein>
<evidence type="ECO:0000313" key="3">
    <source>
        <dbReference type="EMBL" id="MBE9040098.1"/>
    </source>
</evidence>
<keyword evidence="4" id="KW-1185">Reference proteome</keyword>
<dbReference type="CDD" id="cd10911">
    <property type="entry name" value="PIN_LabA"/>
    <property type="match status" value="1"/>
</dbReference>
<sequence>MKNSQIPNSKKLSHPLIAGAIAIASSATAVATQNFALAAASPLPVLVMLTQQNTRIESIVSQAMMPQPPLPAGVRGRTAIFIDGNNVDITAKKNNDVTIDYAQLLKHLSEEASLVSRPFYYYASHRNRNRAYLNEIEGYGYDIKKQEIQTYRNGDRAGSNIDPWMATDIAFHGLSAQKIVIVSGDGRAYIHALRYAKQQGKKVEVWFFKNSTSDRLLDEADRFVELLELPGVCIPGVCKSMRPRKRHETNNRTNSA</sequence>
<evidence type="ECO:0000256" key="1">
    <source>
        <dbReference type="SAM" id="SignalP"/>
    </source>
</evidence>
<dbReference type="Proteomes" id="UP000621799">
    <property type="component" value="Unassembled WGS sequence"/>
</dbReference>
<gene>
    <name evidence="3" type="ORF">IQ235_04735</name>
</gene>
<dbReference type="Pfam" id="PF01936">
    <property type="entry name" value="NYN"/>
    <property type="match status" value="1"/>
</dbReference>
<feature type="chain" id="PRO_5037519513" evidence="1">
    <location>
        <begin position="32"/>
        <end position="256"/>
    </location>
</feature>